<dbReference type="AlphaFoldDB" id="A0A151PJK1"/>
<dbReference type="PANTHER" id="PTHR34768">
    <property type="entry name" value="COILED-COIL DOMAIN-CONTAINING PROTEIN 89"/>
    <property type="match status" value="1"/>
</dbReference>
<name>A0A151PJK1_ALLMI</name>
<dbReference type="PANTHER" id="PTHR34768:SF2">
    <property type="entry name" value="COILED-COIL DOMAIN CONTAINING 89"/>
    <property type="match status" value="1"/>
</dbReference>
<evidence type="ECO:0000256" key="2">
    <source>
        <dbReference type="SAM" id="Coils"/>
    </source>
</evidence>
<accession>A0A151PJK1</accession>
<proteinExistence type="predicted"/>
<dbReference type="Proteomes" id="UP000050525">
    <property type="component" value="Unassembled WGS sequence"/>
</dbReference>
<keyword evidence="4" id="KW-1185">Reference proteome</keyword>
<sequence length="119" mass="13984">MDRGKMLQEKQREVRWLEKKLEAAEKAKQTADERFERRAAVVDSGLRVQELQRRLEGSEQAYNELRMQSEAYKKHSMDLLTKEKKLNTKLRMILTPPFLTQFSAGISTTPAFVFFCDRT</sequence>
<dbReference type="InterPro" id="IPR043450">
    <property type="entry name" value="CCDC89-like"/>
</dbReference>
<organism evidence="3 4">
    <name type="scientific">Alligator mississippiensis</name>
    <name type="common">American alligator</name>
    <dbReference type="NCBI Taxonomy" id="8496"/>
    <lineage>
        <taxon>Eukaryota</taxon>
        <taxon>Metazoa</taxon>
        <taxon>Chordata</taxon>
        <taxon>Craniata</taxon>
        <taxon>Vertebrata</taxon>
        <taxon>Euteleostomi</taxon>
        <taxon>Archelosauria</taxon>
        <taxon>Archosauria</taxon>
        <taxon>Crocodylia</taxon>
        <taxon>Alligatoridae</taxon>
        <taxon>Alligatorinae</taxon>
        <taxon>Alligator</taxon>
    </lineage>
</organism>
<evidence type="ECO:0000313" key="4">
    <source>
        <dbReference type="Proteomes" id="UP000050525"/>
    </source>
</evidence>
<reference evidence="3 4" key="1">
    <citation type="journal article" date="2012" name="Genome Biol.">
        <title>Sequencing three crocodilian genomes to illuminate the evolution of archosaurs and amniotes.</title>
        <authorList>
            <person name="St John J.A."/>
            <person name="Braun E.L."/>
            <person name="Isberg S.R."/>
            <person name="Miles L.G."/>
            <person name="Chong A.Y."/>
            <person name="Gongora J."/>
            <person name="Dalzell P."/>
            <person name="Moran C."/>
            <person name="Bed'hom B."/>
            <person name="Abzhanov A."/>
            <person name="Burgess S.C."/>
            <person name="Cooksey A.M."/>
            <person name="Castoe T.A."/>
            <person name="Crawford N.G."/>
            <person name="Densmore L.D."/>
            <person name="Drew J.C."/>
            <person name="Edwards S.V."/>
            <person name="Faircloth B.C."/>
            <person name="Fujita M.K."/>
            <person name="Greenwold M.J."/>
            <person name="Hoffmann F.G."/>
            <person name="Howard J.M."/>
            <person name="Iguchi T."/>
            <person name="Janes D.E."/>
            <person name="Khan S.Y."/>
            <person name="Kohno S."/>
            <person name="de Koning A.J."/>
            <person name="Lance S.L."/>
            <person name="McCarthy F.M."/>
            <person name="McCormack J.E."/>
            <person name="Merchant M.E."/>
            <person name="Peterson D.G."/>
            <person name="Pollock D.D."/>
            <person name="Pourmand N."/>
            <person name="Raney B.J."/>
            <person name="Roessler K.A."/>
            <person name="Sanford J.R."/>
            <person name="Sawyer R.H."/>
            <person name="Schmidt C.J."/>
            <person name="Triplett E.W."/>
            <person name="Tuberville T.D."/>
            <person name="Venegas-Anaya M."/>
            <person name="Howard J.T."/>
            <person name="Jarvis E.D."/>
            <person name="Guillette L.J.Jr."/>
            <person name="Glenn T.C."/>
            <person name="Green R.E."/>
            <person name="Ray D.A."/>
        </authorList>
    </citation>
    <scope>NUCLEOTIDE SEQUENCE [LARGE SCALE GENOMIC DNA]</scope>
    <source>
        <strain evidence="3">KSC_2009_1</strain>
    </source>
</reference>
<evidence type="ECO:0000313" key="3">
    <source>
        <dbReference type="EMBL" id="KYO49173.1"/>
    </source>
</evidence>
<feature type="coiled-coil region" evidence="2">
    <location>
        <begin position="7"/>
        <end position="68"/>
    </location>
</feature>
<dbReference type="eggNOG" id="ENOG502QU10">
    <property type="taxonomic scope" value="Eukaryota"/>
</dbReference>
<gene>
    <name evidence="3" type="ORF">Y1Q_0011115</name>
</gene>
<comment type="caution">
    <text evidence="3">The sequence shown here is derived from an EMBL/GenBank/DDBJ whole genome shotgun (WGS) entry which is preliminary data.</text>
</comment>
<protein>
    <submittedName>
        <fullName evidence="3">Uncharacterized protein</fullName>
    </submittedName>
</protein>
<evidence type="ECO:0000256" key="1">
    <source>
        <dbReference type="ARBA" id="ARBA00023054"/>
    </source>
</evidence>
<dbReference type="EMBL" id="AKHW03000012">
    <property type="protein sequence ID" value="KYO49173.1"/>
    <property type="molecule type" value="Genomic_DNA"/>
</dbReference>
<keyword evidence="1 2" id="KW-0175">Coiled coil</keyword>